<organism evidence="2 3">
    <name type="scientific">Stigmatella aurantiaca (strain DW4/3-1)</name>
    <dbReference type="NCBI Taxonomy" id="378806"/>
    <lineage>
        <taxon>Bacteria</taxon>
        <taxon>Pseudomonadati</taxon>
        <taxon>Myxococcota</taxon>
        <taxon>Myxococcia</taxon>
        <taxon>Myxococcales</taxon>
        <taxon>Cystobacterineae</taxon>
        <taxon>Archangiaceae</taxon>
        <taxon>Stigmatella</taxon>
    </lineage>
</organism>
<sequence length="487" mass="51891">MAWRGRTISLFGRSRPGAGTPGSASVTRALVDEVQQRCTLLEALEVLQEEGHGVLAPGGRVIGTMRGEQDVLQPPKGMVFRQRLGLEDVQRGAAQLSLLQGTHQGGLVEGAASADVDQHGMGLEGLQLRFPHQPLRAGGMWHGQQQVIRGGDHLLPAVEGKHLVHQRIFRALLGPAPAGQDAHVEALGPFRGRAPDVSVPQDAQGPSPQLHGLEGLPARLGLLPHQPAQVLGEEQHRGQDEIAQRAAVDPLGVGEGEGALDELLEEEVLHAREEGVHPAEVFGAGQQRAQELFFRRVEQEHLGLFDGVSQGLLGQPHGETDSRSEAPDRLQMARSGIRQDQQVLDFHGPPSISALAHALDAPAQEQVRGGPAVIPLQHERGGGHFSVAPQPALERLQPRLHLRGREAEPFHEGHLLPSALLQAQHRLRGALGGRGEGKVLGAYLGLSPGDGRTLGGEGREGVVEAPLVLGIPVALLRFICLRGSPRA</sequence>
<dbReference type="AlphaFoldDB" id="Q08SI0"/>
<evidence type="ECO:0000313" key="3">
    <source>
        <dbReference type="Proteomes" id="UP000032702"/>
    </source>
</evidence>
<name>Q08SI0_STIAD</name>
<feature type="region of interest" description="Disordered" evidence="1">
    <location>
        <begin position="191"/>
        <end position="215"/>
    </location>
</feature>
<accession>Q08SI0</accession>
<dbReference type="Proteomes" id="UP000032702">
    <property type="component" value="Unassembled WGS sequence"/>
</dbReference>
<gene>
    <name evidence="2" type="ORF">STIAU_4719</name>
</gene>
<evidence type="ECO:0000256" key="1">
    <source>
        <dbReference type="SAM" id="MobiDB-lite"/>
    </source>
</evidence>
<comment type="caution">
    <text evidence="2">The sequence shown here is derived from an EMBL/GenBank/DDBJ whole genome shotgun (WGS) entry which is preliminary data.</text>
</comment>
<protein>
    <submittedName>
        <fullName evidence="2">Uncharacterized protein</fullName>
    </submittedName>
</protein>
<reference evidence="2 3" key="1">
    <citation type="submission" date="2006-04" db="EMBL/GenBank/DDBJ databases">
        <authorList>
            <person name="Nierman W.C."/>
        </authorList>
    </citation>
    <scope>NUCLEOTIDE SEQUENCE [LARGE SCALE GENOMIC DNA]</scope>
    <source>
        <strain evidence="2 3">DW4/3-1</strain>
    </source>
</reference>
<proteinExistence type="predicted"/>
<evidence type="ECO:0000313" key="2">
    <source>
        <dbReference type="EMBL" id="EAU63439.1"/>
    </source>
</evidence>
<dbReference type="EMBL" id="AAMD01000163">
    <property type="protein sequence ID" value="EAU63439.1"/>
    <property type="molecule type" value="Genomic_DNA"/>
</dbReference>